<gene>
    <name evidence="1" type="ORF">H4S07_005310</name>
</gene>
<organism evidence="1 2">
    <name type="scientific">Coemansia furcata</name>
    <dbReference type="NCBI Taxonomy" id="417177"/>
    <lineage>
        <taxon>Eukaryota</taxon>
        <taxon>Fungi</taxon>
        <taxon>Fungi incertae sedis</taxon>
        <taxon>Zoopagomycota</taxon>
        <taxon>Kickxellomycotina</taxon>
        <taxon>Kickxellomycetes</taxon>
        <taxon>Kickxellales</taxon>
        <taxon>Kickxellaceae</taxon>
        <taxon>Coemansia</taxon>
    </lineage>
</organism>
<reference evidence="1" key="1">
    <citation type="submission" date="2022-07" db="EMBL/GenBank/DDBJ databases">
        <title>Phylogenomic reconstructions and comparative analyses of Kickxellomycotina fungi.</title>
        <authorList>
            <person name="Reynolds N.K."/>
            <person name="Stajich J.E."/>
            <person name="Barry K."/>
            <person name="Grigoriev I.V."/>
            <person name="Crous P."/>
            <person name="Smith M.E."/>
        </authorList>
    </citation>
    <scope>NUCLEOTIDE SEQUENCE</scope>
    <source>
        <strain evidence="1">CBS 102833</strain>
    </source>
</reference>
<keyword evidence="2" id="KW-1185">Reference proteome</keyword>
<protein>
    <submittedName>
        <fullName evidence="1">Uncharacterized protein</fullName>
    </submittedName>
</protein>
<proteinExistence type="predicted"/>
<dbReference type="Proteomes" id="UP001140096">
    <property type="component" value="Unassembled WGS sequence"/>
</dbReference>
<evidence type="ECO:0000313" key="2">
    <source>
        <dbReference type="Proteomes" id="UP001140096"/>
    </source>
</evidence>
<name>A0ACC1L2X6_9FUNG</name>
<evidence type="ECO:0000313" key="1">
    <source>
        <dbReference type="EMBL" id="KAJ2799899.1"/>
    </source>
</evidence>
<comment type="caution">
    <text evidence="1">The sequence shown here is derived from an EMBL/GenBank/DDBJ whole genome shotgun (WGS) entry which is preliminary data.</text>
</comment>
<feature type="non-terminal residue" evidence="1">
    <location>
        <position position="109"/>
    </location>
</feature>
<accession>A0ACC1L2X6</accession>
<sequence length="109" mass="12367">MRIVLATRAAFKSWPHLRYPLTMSGSSFSQTTKLPPTTEASGFSLRFDNTFTRDLPGDLLVPTSPYDMLADNNTYEIPVPQSRFRASRQVRGALWSWAVPIDHENPRLV</sequence>
<dbReference type="EMBL" id="JANBUP010002551">
    <property type="protein sequence ID" value="KAJ2799899.1"/>
    <property type="molecule type" value="Genomic_DNA"/>
</dbReference>